<dbReference type="STRING" id="1121942.SAMN02745148_01323"/>
<evidence type="ECO:0000256" key="2">
    <source>
        <dbReference type="ARBA" id="ARBA00012528"/>
    </source>
</evidence>
<evidence type="ECO:0000259" key="6">
    <source>
        <dbReference type="PROSITE" id="PS51833"/>
    </source>
</evidence>
<dbReference type="PANTHER" id="PTHR45138:SF9">
    <property type="entry name" value="DIGUANYLATE CYCLASE DGCM-RELATED"/>
    <property type="match status" value="1"/>
</dbReference>
<proteinExistence type="predicted"/>
<evidence type="ECO:0000313" key="7">
    <source>
        <dbReference type="EMBL" id="SHE88624.1"/>
    </source>
</evidence>
<dbReference type="GO" id="GO:0052621">
    <property type="term" value="F:diguanylate cyclase activity"/>
    <property type="evidence" value="ECO:0007669"/>
    <property type="project" value="UniProtKB-EC"/>
</dbReference>
<evidence type="ECO:0000313" key="8">
    <source>
        <dbReference type="Proteomes" id="UP000184346"/>
    </source>
</evidence>
<dbReference type="Pfam" id="PF00990">
    <property type="entry name" value="GGDEF"/>
    <property type="match status" value="1"/>
</dbReference>
<name>A0A1M4X545_9GAMM</name>
<dbReference type="PROSITE" id="PS51833">
    <property type="entry name" value="HDOD"/>
    <property type="match status" value="1"/>
</dbReference>
<evidence type="ECO:0000256" key="1">
    <source>
        <dbReference type="ARBA" id="ARBA00001946"/>
    </source>
</evidence>
<evidence type="ECO:0000256" key="4">
    <source>
        <dbReference type="SAM" id="Coils"/>
    </source>
</evidence>
<dbReference type="InterPro" id="IPR050469">
    <property type="entry name" value="Diguanylate_Cyclase"/>
</dbReference>
<accession>A0A1M4X545</accession>
<gene>
    <name evidence="7" type="ORF">SAMN02745148_01323</name>
</gene>
<dbReference type="Gene3D" id="3.30.70.270">
    <property type="match status" value="1"/>
</dbReference>
<dbReference type="OrthoDB" id="9803824at2"/>
<dbReference type="RefSeq" id="WP_072821014.1">
    <property type="nucleotide sequence ID" value="NZ_FQUJ01000005.1"/>
</dbReference>
<comment type="cofactor">
    <cofactor evidence="1">
        <name>Mg(2+)</name>
        <dbReference type="ChEBI" id="CHEBI:18420"/>
    </cofactor>
</comment>
<dbReference type="Proteomes" id="UP000184346">
    <property type="component" value="Unassembled WGS sequence"/>
</dbReference>
<dbReference type="Gene3D" id="1.10.3210.10">
    <property type="entry name" value="Hypothetical protein af1432"/>
    <property type="match status" value="1"/>
</dbReference>
<dbReference type="AlphaFoldDB" id="A0A1M4X545"/>
<dbReference type="EC" id="2.7.7.65" evidence="2"/>
<sequence length="506" mass="56071">MLPNELRQLLERADALPSLPAVVVRVVELARDTSANLQEVVETLGRDPALSARLLSLANTVFYAQHRAAEDLTQAVNRIGLERTLSLALGCSLVSSSKKRGASGFDLERYWQRSLLCAVSAKSLAESLNLHDEAGALFTASLLQDIGMLALHAAEEERYVKLLGEADTHAELIDLEQQAYGTDHAQVGGWLAERWQLSERTLNWIRSSHDPLEQGGSREQQISNCVIAAGILADAWREGEATLGAAMATLEEYFDLETPDVLATIMELQEQLPLLASLYDITVPERLDGNRLMLEAKQLLAEKNARLQQDLVRQQEEIERLRQQQRDLSLQTRLDPLTRVYNRAYIEEILNGLFDEMREEFRPLAVVFMDLDHFKSINDDYGHAVGDEVLKNFTMFLRPMAEAAGGEIGRYGGEEFVAILPNHDGEGAMSFAEYVRSRLKQVSLGGTRNPGLRVTASFGIATIVKGNEFRNVGALLDAADSSMYLSKRSGRDRITIFPTGSGLMAG</sequence>
<organism evidence="7 8">
    <name type="scientific">Modicisalibacter ilicicola DSM 19980</name>
    <dbReference type="NCBI Taxonomy" id="1121942"/>
    <lineage>
        <taxon>Bacteria</taxon>
        <taxon>Pseudomonadati</taxon>
        <taxon>Pseudomonadota</taxon>
        <taxon>Gammaproteobacteria</taxon>
        <taxon>Oceanospirillales</taxon>
        <taxon>Halomonadaceae</taxon>
        <taxon>Modicisalibacter</taxon>
    </lineage>
</organism>
<dbReference type="InterPro" id="IPR013976">
    <property type="entry name" value="HDOD"/>
</dbReference>
<dbReference type="CDD" id="cd01949">
    <property type="entry name" value="GGDEF"/>
    <property type="match status" value="1"/>
</dbReference>
<dbReference type="InterPro" id="IPR029787">
    <property type="entry name" value="Nucleotide_cyclase"/>
</dbReference>
<protein>
    <recommendedName>
        <fullName evidence="2">diguanylate cyclase</fullName>
        <ecNumber evidence="2">2.7.7.65</ecNumber>
    </recommendedName>
</protein>
<keyword evidence="8" id="KW-1185">Reference proteome</keyword>
<dbReference type="SUPFAM" id="SSF109604">
    <property type="entry name" value="HD-domain/PDEase-like"/>
    <property type="match status" value="1"/>
</dbReference>
<dbReference type="SUPFAM" id="SSF55073">
    <property type="entry name" value="Nucleotide cyclase"/>
    <property type="match status" value="1"/>
</dbReference>
<evidence type="ECO:0000256" key="3">
    <source>
        <dbReference type="ARBA" id="ARBA00034247"/>
    </source>
</evidence>
<dbReference type="NCBIfam" id="TIGR00254">
    <property type="entry name" value="GGDEF"/>
    <property type="match status" value="1"/>
</dbReference>
<dbReference type="SMART" id="SM00267">
    <property type="entry name" value="GGDEF"/>
    <property type="match status" value="1"/>
</dbReference>
<comment type="catalytic activity">
    <reaction evidence="3">
        <text>2 GTP = 3',3'-c-di-GMP + 2 diphosphate</text>
        <dbReference type="Rhea" id="RHEA:24898"/>
        <dbReference type="ChEBI" id="CHEBI:33019"/>
        <dbReference type="ChEBI" id="CHEBI:37565"/>
        <dbReference type="ChEBI" id="CHEBI:58805"/>
        <dbReference type="EC" id="2.7.7.65"/>
    </reaction>
</comment>
<feature type="domain" description="GGDEF" evidence="5">
    <location>
        <begin position="362"/>
        <end position="499"/>
    </location>
</feature>
<dbReference type="InterPro" id="IPR000160">
    <property type="entry name" value="GGDEF_dom"/>
</dbReference>
<reference evidence="7 8" key="1">
    <citation type="submission" date="2016-11" db="EMBL/GenBank/DDBJ databases">
        <authorList>
            <person name="Jaros S."/>
            <person name="Januszkiewicz K."/>
            <person name="Wedrychowicz H."/>
        </authorList>
    </citation>
    <scope>NUCLEOTIDE SEQUENCE [LARGE SCALE GENOMIC DNA]</scope>
    <source>
        <strain evidence="7 8">DSM 19980</strain>
    </source>
</reference>
<dbReference type="Pfam" id="PF08668">
    <property type="entry name" value="HDOD"/>
    <property type="match status" value="1"/>
</dbReference>
<dbReference type="FunFam" id="3.30.70.270:FF:000001">
    <property type="entry name" value="Diguanylate cyclase domain protein"/>
    <property type="match status" value="1"/>
</dbReference>
<dbReference type="EMBL" id="FQUJ01000005">
    <property type="protein sequence ID" value="SHE88624.1"/>
    <property type="molecule type" value="Genomic_DNA"/>
</dbReference>
<feature type="domain" description="HDOD" evidence="6">
    <location>
        <begin position="16"/>
        <end position="211"/>
    </location>
</feature>
<evidence type="ECO:0000259" key="5">
    <source>
        <dbReference type="PROSITE" id="PS50887"/>
    </source>
</evidence>
<feature type="coiled-coil region" evidence="4">
    <location>
        <begin position="297"/>
        <end position="331"/>
    </location>
</feature>
<dbReference type="PANTHER" id="PTHR45138">
    <property type="entry name" value="REGULATORY COMPONENTS OF SENSORY TRANSDUCTION SYSTEM"/>
    <property type="match status" value="1"/>
</dbReference>
<keyword evidence="4" id="KW-0175">Coiled coil</keyword>
<dbReference type="InterPro" id="IPR043128">
    <property type="entry name" value="Rev_trsase/Diguanyl_cyclase"/>
</dbReference>
<dbReference type="PROSITE" id="PS50887">
    <property type="entry name" value="GGDEF"/>
    <property type="match status" value="1"/>
</dbReference>